<reference evidence="3 4" key="1">
    <citation type="journal article" date="2015" name="Biotechnol. Biofuels">
        <title>Enhanced degradation of softwood versus hardwood by the white-rot fungus Pycnoporus coccineus.</title>
        <authorList>
            <person name="Couturier M."/>
            <person name="Navarro D."/>
            <person name="Chevret D."/>
            <person name="Henrissat B."/>
            <person name="Piumi F."/>
            <person name="Ruiz-Duenas F.J."/>
            <person name="Martinez A.T."/>
            <person name="Grigoriev I.V."/>
            <person name="Riley R."/>
            <person name="Lipzen A."/>
            <person name="Berrin J.G."/>
            <person name="Master E.R."/>
            <person name="Rosso M.N."/>
        </authorList>
    </citation>
    <scope>NUCLEOTIDE SEQUENCE [LARGE SCALE GENOMIC DNA]</scope>
    <source>
        <strain evidence="3 4">BRFM310</strain>
    </source>
</reference>
<feature type="region of interest" description="Disordered" evidence="2">
    <location>
        <begin position="668"/>
        <end position="689"/>
    </location>
</feature>
<protein>
    <recommendedName>
        <fullName evidence="5">SAM domain-containing protein</fullName>
    </recommendedName>
</protein>
<dbReference type="Proteomes" id="UP000193067">
    <property type="component" value="Unassembled WGS sequence"/>
</dbReference>
<feature type="region of interest" description="Disordered" evidence="2">
    <location>
        <begin position="281"/>
        <end position="312"/>
    </location>
</feature>
<feature type="compositionally biased region" description="Low complexity" evidence="2">
    <location>
        <begin position="669"/>
        <end position="680"/>
    </location>
</feature>
<proteinExistence type="predicted"/>
<evidence type="ECO:0000256" key="2">
    <source>
        <dbReference type="SAM" id="MobiDB-lite"/>
    </source>
</evidence>
<dbReference type="EMBL" id="KZ084161">
    <property type="protein sequence ID" value="OSC96956.1"/>
    <property type="molecule type" value="Genomic_DNA"/>
</dbReference>
<dbReference type="OrthoDB" id="2425321at2759"/>
<feature type="compositionally biased region" description="Low complexity" evidence="2">
    <location>
        <begin position="283"/>
        <end position="295"/>
    </location>
</feature>
<keyword evidence="1" id="KW-0175">Coiled coil</keyword>
<feature type="region of interest" description="Disordered" evidence="2">
    <location>
        <begin position="359"/>
        <end position="403"/>
    </location>
</feature>
<organism evidence="3 4">
    <name type="scientific">Trametes coccinea (strain BRFM310)</name>
    <name type="common">Pycnoporus coccineus</name>
    <dbReference type="NCBI Taxonomy" id="1353009"/>
    <lineage>
        <taxon>Eukaryota</taxon>
        <taxon>Fungi</taxon>
        <taxon>Dikarya</taxon>
        <taxon>Basidiomycota</taxon>
        <taxon>Agaricomycotina</taxon>
        <taxon>Agaricomycetes</taxon>
        <taxon>Polyporales</taxon>
        <taxon>Polyporaceae</taxon>
        <taxon>Trametes</taxon>
    </lineage>
</organism>
<feature type="region of interest" description="Disordered" evidence="2">
    <location>
        <begin position="63"/>
        <end position="154"/>
    </location>
</feature>
<feature type="compositionally biased region" description="Pro residues" evidence="2">
    <location>
        <begin position="8"/>
        <end position="17"/>
    </location>
</feature>
<feature type="coiled-coil region" evidence="1">
    <location>
        <begin position="576"/>
        <end position="603"/>
    </location>
</feature>
<dbReference type="InterPro" id="IPR013761">
    <property type="entry name" value="SAM/pointed_sf"/>
</dbReference>
<evidence type="ECO:0000313" key="3">
    <source>
        <dbReference type="EMBL" id="OSC96956.1"/>
    </source>
</evidence>
<evidence type="ECO:0000256" key="1">
    <source>
        <dbReference type="SAM" id="Coils"/>
    </source>
</evidence>
<sequence length="775" mass="81884">MATARTLPPTPPVPSIPLSPNKKDSALKPNPHPYAIKTTSTALLTRSNTSGYNVNATRHYYVPLSPNATRSEASRGHRASKSLTSMSESPTREAPRPLPIPPALDVSRDRRTPTGNGGYVSADEATSVPRQRPRRSETLPVIPLPAAGSLAPPPSIDELPDNPKLWTPSQLATYLTSALRVTSNGKPGEVESIGLPPLVAKDIAAFVKSARIGGRTFLRMNEEDLEALGMNKKWRQALLAALRNLRQNVLKGRIWGTDGSPTTSPSPEFESPVQLFSNAGFNSSSSSISSSSSVSAGEDERGEAPGAALERSKARRYRSGRVRGMVETFERSGSFSSEGGLDDGEIGPADRERLRRWARQEEHTTGQSVIPDESPSPSRRRPLPVPPTLTGSSSGPLVDDEEPTMEALLANLGNANPVIGARAWEEMDLEPGVTVKRLPSNESDANVSVDRTLVGSKSASSLGSGRGSGGSNKGKSERRVVTAIFAPASSAAAHLPVPVDSPTDILHSGADPFKSSPLIDEATLSADLERPLPPLPDIPDTLGCPVKQEAILPADDEPSRLERLLEAEITETRALLDTFRARLEVVEQKVAELEANEARRETEIASANLGVGAVTTQTGPELHTSVEIGVQSGSAAVLVVDAEVQSDSVASSDAPFHSSDLEAGCGRLVDASSDVDPPSSSEEKRSTISSGLQGVIPDVVRRLQSSSVALFSSSAAETAGAVSRGKDEGEEDDQPSNVSDLPSYVFLVGLGVCAVVLQVVLRKVVGRGAVSGWRP</sequence>
<name>A0A1Y2I737_TRAC3</name>
<evidence type="ECO:0008006" key="5">
    <source>
        <dbReference type="Google" id="ProtNLM"/>
    </source>
</evidence>
<dbReference type="AlphaFoldDB" id="A0A1Y2I737"/>
<feature type="region of interest" description="Disordered" evidence="2">
    <location>
        <begin position="1"/>
        <end position="42"/>
    </location>
</feature>
<gene>
    <name evidence="3" type="ORF">PYCCODRAFT_1448255</name>
</gene>
<dbReference type="Gene3D" id="1.10.150.50">
    <property type="entry name" value="Transcription Factor, Ets-1"/>
    <property type="match status" value="1"/>
</dbReference>
<feature type="region of interest" description="Disordered" evidence="2">
    <location>
        <begin position="436"/>
        <end position="477"/>
    </location>
</feature>
<keyword evidence="4" id="KW-1185">Reference proteome</keyword>
<accession>A0A1Y2I737</accession>
<feature type="region of interest" description="Disordered" evidence="2">
    <location>
        <begin position="329"/>
        <end position="348"/>
    </location>
</feature>
<evidence type="ECO:0000313" key="4">
    <source>
        <dbReference type="Proteomes" id="UP000193067"/>
    </source>
</evidence>